<dbReference type="SUPFAM" id="SSF56529">
    <property type="entry name" value="FAH"/>
    <property type="match status" value="1"/>
</dbReference>
<reference evidence="1 2" key="1">
    <citation type="journal article" date="2014" name="Genome Announc.">
        <title>Genome Sequence and Methylome of Soil Bacterium Gemmatirosa kalamazoonensis KBS708T, a Member of the Rarely Cultivated Gemmatimonadetes Phylum.</title>
        <authorList>
            <person name="Debruyn J.M."/>
            <person name="Radosevich M."/>
            <person name="Wommack K.E."/>
            <person name="Polson S.W."/>
            <person name="Hauser L.J."/>
            <person name="Fawaz M.N."/>
            <person name="Korlach J."/>
            <person name="Tsai Y.C."/>
        </authorList>
    </citation>
    <scope>NUCLEOTIDE SEQUENCE [LARGE SCALE GENOMIC DNA]</scope>
    <source>
        <strain evidence="1 2">KBS708</strain>
        <plasmid evidence="2">Plasmid 1</plasmid>
    </source>
</reference>
<evidence type="ECO:0000313" key="2">
    <source>
        <dbReference type="Proteomes" id="UP000019151"/>
    </source>
</evidence>
<protein>
    <submittedName>
        <fullName evidence="1">Fumarylacetoacetate (FAA) hydrolase</fullName>
    </submittedName>
</protein>
<dbReference type="EMBL" id="CP007129">
    <property type="protein sequence ID" value="AHG92404.1"/>
    <property type="molecule type" value="Genomic_DNA"/>
</dbReference>
<dbReference type="InterPro" id="IPR009645">
    <property type="entry name" value="GguC"/>
</dbReference>
<evidence type="ECO:0000313" key="1">
    <source>
        <dbReference type="EMBL" id="AHG92404.1"/>
    </source>
</evidence>
<keyword evidence="1" id="KW-0614">Plasmid</keyword>
<dbReference type="AlphaFoldDB" id="W0RMZ0"/>
<dbReference type="OrthoDB" id="108649at2"/>
<dbReference type="GO" id="GO:0016787">
    <property type="term" value="F:hydrolase activity"/>
    <property type="evidence" value="ECO:0007669"/>
    <property type="project" value="UniProtKB-KW"/>
</dbReference>
<organism evidence="1 2">
    <name type="scientific">Gemmatirosa kalamazoonensis</name>
    <dbReference type="NCBI Taxonomy" id="861299"/>
    <lineage>
        <taxon>Bacteria</taxon>
        <taxon>Pseudomonadati</taxon>
        <taxon>Gemmatimonadota</taxon>
        <taxon>Gemmatimonadia</taxon>
        <taxon>Gemmatimonadales</taxon>
        <taxon>Gemmatimonadaceae</taxon>
        <taxon>Gemmatirosa</taxon>
    </lineage>
</organism>
<accession>W0RMZ0</accession>
<name>W0RMZ0_9BACT</name>
<dbReference type="PIRSF" id="PIRSF033905">
    <property type="entry name" value="UCP033905"/>
    <property type="match status" value="1"/>
</dbReference>
<dbReference type="RefSeq" id="WP_025413746.1">
    <property type="nucleotide sequence ID" value="NZ_CP007129.1"/>
</dbReference>
<dbReference type="KEGG" id="gba:J421_4869"/>
<dbReference type="HOGENOM" id="CLU_061561_0_0_0"/>
<dbReference type="Gene3D" id="3.90.850.10">
    <property type="entry name" value="Fumarylacetoacetase-like, C-terminal domain"/>
    <property type="match status" value="1"/>
</dbReference>
<dbReference type="NCBIfam" id="NF040903">
    <property type="entry name" value="GguC"/>
    <property type="match status" value="1"/>
</dbReference>
<dbReference type="PATRIC" id="fig|861299.3.peg.4923"/>
<keyword evidence="2" id="KW-1185">Reference proteome</keyword>
<dbReference type="InParanoid" id="W0RMZ0"/>
<proteinExistence type="predicted"/>
<sequence>MTRLAQLRRGSERRVALVDEPRLRLLGTFDSTYALAQAAIVGGKSLTDIVHEHASDETLDYDEVYEGRSAWRLMVPFDHPEEPARCLVTGTGLTHLGSARDRQAMHGDESQLTDSMRMFRWGLERGRPADGVVGVAPEWFYKGCGTTLRAHGEPLEVPPYAEDGGEEAEIAGIYVVAPDGTPWRVGMCTGNEFSDHVFEKRNYLNLAGSKLRTCALGPELVVGPTFDSVRGEVAIERGGTDVWSRTILTGEAEMSHSLSNIEHHHFKFAAHRRPGDAHVHYFGACALSFGDGLRLVDGDVMRVAFDGFGRALRNPLRVDAASHAPVAVGSLA</sequence>
<dbReference type="Proteomes" id="UP000019151">
    <property type="component" value="Plasmid 1"/>
</dbReference>
<gene>
    <name evidence="1" type="ORF">J421_4869</name>
</gene>
<dbReference type="InterPro" id="IPR036663">
    <property type="entry name" value="Fumarylacetoacetase_C_sf"/>
</dbReference>
<geneLocation type="plasmid" evidence="1 2">
    <name>1</name>
</geneLocation>
<keyword evidence="1" id="KW-0378">Hydrolase</keyword>